<sequence length="604" mass="68591">MRRFLSAGRFLFFLVLLSGFCGSLPTLAQTAADSTEALPPPKRELRGMWIATVENIDWPNQRGEAPEQYRRDYRRLLDAGQRAGLNAVFVQIRPASDAFYKSDLEPWSKWLTGVQGKAPAGGDDPLPFLITEAHRRGMEFHAWFNPYRATMDSVTRRLAANHPYRQHPQWFLRYGGQLLYNPGLPEVRTHITRVIMDVVRRYDIDAVHFDDYFYPYPDPGKVFHDEAAFRDFNPDSLKKLADWRRQNVNILIHDLHDSIQSAKRWVKFGISPFGVWMNKSKDFPQGSDTRAGQPSYSNLYADTRLWLEKGWIDYVVPQLYWSSNFRLCPYPVLVKWWAENHFDRHLYIGHGTYRMLESTRSDTTWRNARELPRQIRTNRATDGEAIGSVFFSAKSVLTNPLHTTDSLRQDLFRYLALVPAMPWKDATPPLPVTNLTLRRLSHYVTLNWQSGPPAADGDAATYYVLYRFEPTEASTPNDPRRILALPRPAPGFPATYVDTTAVPGQAYAYYVTAVDRLHNESRPMRVITTGQQSAELALGQAPGGAPRPAAPAVATQPAPAAQRPTIRLNAPADKPEASAPFSKIKIKEKPAKKKGFFARLFGGG</sequence>
<evidence type="ECO:0000313" key="5">
    <source>
        <dbReference type="EMBL" id="MEL5995675.1"/>
    </source>
</evidence>
<dbReference type="InterPro" id="IPR017853">
    <property type="entry name" value="GH"/>
</dbReference>
<feature type="region of interest" description="Disordered" evidence="2">
    <location>
        <begin position="538"/>
        <end position="582"/>
    </location>
</feature>
<reference evidence="5 6" key="1">
    <citation type="journal article" date="2018" name="Arch. Microbiol.">
        <title>Hymenobacter segetis sp. nov., isolated from soil.</title>
        <authorList>
            <person name="Ten L.N."/>
            <person name="Lim S.J."/>
            <person name="Kim B.O."/>
            <person name="Kang I.K."/>
            <person name="Jung H.Y."/>
        </authorList>
    </citation>
    <scope>NUCLEOTIDE SEQUENCE [LARGE SCALE GENOMIC DNA]</scope>
    <source>
        <strain evidence="5 6">S7-3-11</strain>
    </source>
</reference>
<evidence type="ECO:0000256" key="2">
    <source>
        <dbReference type="SAM" id="MobiDB-lite"/>
    </source>
</evidence>
<dbReference type="InterPro" id="IPR013783">
    <property type="entry name" value="Ig-like_fold"/>
</dbReference>
<dbReference type="Gene3D" id="2.60.40.10">
    <property type="entry name" value="Immunoglobulins"/>
    <property type="match status" value="1"/>
</dbReference>
<feature type="chain" id="PRO_5046592093" evidence="3">
    <location>
        <begin position="29"/>
        <end position="604"/>
    </location>
</feature>
<evidence type="ECO:0000259" key="4">
    <source>
        <dbReference type="PROSITE" id="PS50853"/>
    </source>
</evidence>
<protein>
    <submittedName>
        <fullName evidence="5">Family 10 glycosylhydrolase</fullName>
    </submittedName>
</protein>
<name>A0ABU9M0A8_9BACT</name>
<evidence type="ECO:0000256" key="3">
    <source>
        <dbReference type="SAM" id="SignalP"/>
    </source>
</evidence>
<feature type="compositionally biased region" description="Low complexity" evidence="2">
    <location>
        <begin position="538"/>
        <end position="565"/>
    </location>
</feature>
<dbReference type="EMBL" id="JBCEVZ010000043">
    <property type="protein sequence ID" value="MEL5995675.1"/>
    <property type="molecule type" value="Genomic_DNA"/>
</dbReference>
<dbReference type="InterPro" id="IPR003961">
    <property type="entry name" value="FN3_dom"/>
</dbReference>
<organism evidence="5 6">
    <name type="scientific">Hymenobacter segetis</name>
    <dbReference type="NCBI Taxonomy" id="2025509"/>
    <lineage>
        <taxon>Bacteria</taxon>
        <taxon>Pseudomonadati</taxon>
        <taxon>Bacteroidota</taxon>
        <taxon>Cytophagia</taxon>
        <taxon>Cytophagales</taxon>
        <taxon>Hymenobacteraceae</taxon>
        <taxon>Hymenobacter</taxon>
    </lineage>
</organism>
<dbReference type="PANTHER" id="PTHR43405:SF1">
    <property type="entry name" value="GLYCOSYL HYDROLASE DIGH"/>
    <property type="match status" value="1"/>
</dbReference>
<proteinExistence type="predicted"/>
<dbReference type="Proteomes" id="UP001479606">
    <property type="component" value="Unassembled WGS sequence"/>
</dbReference>
<dbReference type="Pfam" id="PF02638">
    <property type="entry name" value="GHL10"/>
    <property type="match status" value="1"/>
</dbReference>
<evidence type="ECO:0000313" key="6">
    <source>
        <dbReference type="Proteomes" id="UP001479606"/>
    </source>
</evidence>
<dbReference type="SUPFAM" id="SSF49265">
    <property type="entry name" value="Fibronectin type III"/>
    <property type="match status" value="1"/>
</dbReference>
<feature type="signal peptide" evidence="3">
    <location>
        <begin position="1"/>
        <end position="28"/>
    </location>
</feature>
<dbReference type="SUPFAM" id="SSF51445">
    <property type="entry name" value="(Trans)glycosidases"/>
    <property type="match status" value="1"/>
</dbReference>
<keyword evidence="1 3" id="KW-0732">Signal</keyword>
<gene>
    <name evidence="5" type="ORF">AAFH49_15785</name>
</gene>
<accession>A0ABU9M0A8</accession>
<dbReference type="PROSITE" id="PS50853">
    <property type="entry name" value="FN3"/>
    <property type="match status" value="1"/>
</dbReference>
<dbReference type="PANTHER" id="PTHR43405">
    <property type="entry name" value="GLYCOSYL HYDROLASE DIGH"/>
    <property type="match status" value="1"/>
</dbReference>
<dbReference type="InterPro" id="IPR052177">
    <property type="entry name" value="Divisome_Glycosyl_Hydrolase"/>
</dbReference>
<dbReference type="Gene3D" id="3.20.20.80">
    <property type="entry name" value="Glycosidases"/>
    <property type="match status" value="1"/>
</dbReference>
<comment type="caution">
    <text evidence="5">The sequence shown here is derived from an EMBL/GenBank/DDBJ whole genome shotgun (WGS) entry which is preliminary data.</text>
</comment>
<evidence type="ECO:0000256" key="1">
    <source>
        <dbReference type="ARBA" id="ARBA00022729"/>
    </source>
</evidence>
<keyword evidence="6" id="KW-1185">Reference proteome</keyword>
<feature type="domain" description="Fibronectin type-III" evidence="4">
    <location>
        <begin position="428"/>
        <end position="532"/>
    </location>
</feature>
<dbReference type="InterPro" id="IPR036116">
    <property type="entry name" value="FN3_sf"/>
</dbReference>
<dbReference type="InterPro" id="IPR003790">
    <property type="entry name" value="GHL10"/>
</dbReference>
<dbReference type="RefSeq" id="WP_342299674.1">
    <property type="nucleotide sequence ID" value="NZ_JBCEVZ010000043.1"/>
</dbReference>